<organism evidence="2 3">
    <name type="scientific">Rhynchophorus ferrugineus</name>
    <name type="common">Red palm weevil</name>
    <name type="synonym">Curculio ferrugineus</name>
    <dbReference type="NCBI Taxonomy" id="354439"/>
    <lineage>
        <taxon>Eukaryota</taxon>
        <taxon>Metazoa</taxon>
        <taxon>Ecdysozoa</taxon>
        <taxon>Arthropoda</taxon>
        <taxon>Hexapoda</taxon>
        <taxon>Insecta</taxon>
        <taxon>Pterygota</taxon>
        <taxon>Neoptera</taxon>
        <taxon>Endopterygota</taxon>
        <taxon>Coleoptera</taxon>
        <taxon>Polyphaga</taxon>
        <taxon>Cucujiformia</taxon>
        <taxon>Curculionidae</taxon>
        <taxon>Dryophthorinae</taxon>
        <taxon>Rhynchophorus</taxon>
    </lineage>
</organism>
<accession>A0A834MJ90</accession>
<protein>
    <submittedName>
        <fullName evidence="2">Uncharacterized protein</fullName>
    </submittedName>
</protein>
<dbReference type="AlphaFoldDB" id="A0A834MJ90"/>
<feature type="compositionally biased region" description="Basic residues" evidence="1">
    <location>
        <begin position="1"/>
        <end position="11"/>
    </location>
</feature>
<feature type="region of interest" description="Disordered" evidence="1">
    <location>
        <begin position="81"/>
        <end position="102"/>
    </location>
</feature>
<proteinExistence type="predicted"/>
<dbReference type="EMBL" id="JAACXV010000077">
    <property type="protein sequence ID" value="KAF7284446.1"/>
    <property type="molecule type" value="Genomic_DNA"/>
</dbReference>
<evidence type="ECO:0000256" key="1">
    <source>
        <dbReference type="SAM" id="MobiDB-lite"/>
    </source>
</evidence>
<sequence length="102" mass="11582">MMRHSPRRRGRQLATTERRTENENTSYGEYENAQLKYEHKSSDYSLLKGVGTQAALRDKQLVQLKPSSPVLSVSTFLAEVSRPPENRSNGEGGVKRWSREGC</sequence>
<feature type="region of interest" description="Disordered" evidence="1">
    <location>
        <begin position="1"/>
        <end position="28"/>
    </location>
</feature>
<feature type="compositionally biased region" description="Basic and acidic residues" evidence="1">
    <location>
        <begin position="93"/>
        <end position="102"/>
    </location>
</feature>
<gene>
    <name evidence="2" type="ORF">GWI33_022040</name>
</gene>
<evidence type="ECO:0000313" key="3">
    <source>
        <dbReference type="Proteomes" id="UP000625711"/>
    </source>
</evidence>
<comment type="caution">
    <text evidence="2">The sequence shown here is derived from an EMBL/GenBank/DDBJ whole genome shotgun (WGS) entry which is preliminary data.</text>
</comment>
<evidence type="ECO:0000313" key="2">
    <source>
        <dbReference type="EMBL" id="KAF7284446.1"/>
    </source>
</evidence>
<keyword evidence="3" id="KW-1185">Reference proteome</keyword>
<name>A0A834MJ90_RHYFE</name>
<reference evidence="2" key="1">
    <citation type="submission" date="2020-08" db="EMBL/GenBank/DDBJ databases">
        <title>Genome sequencing and assembly of the red palm weevil Rhynchophorus ferrugineus.</title>
        <authorList>
            <person name="Dias G.B."/>
            <person name="Bergman C.M."/>
            <person name="Manee M."/>
        </authorList>
    </citation>
    <scope>NUCLEOTIDE SEQUENCE</scope>
    <source>
        <strain evidence="2">AA-2017</strain>
        <tissue evidence="2">Whole larva</tissue>
    </source>
</reference>
<dbReference type="Proteomes" id="UP000625711">
    <property type="component" value="Unassembled WGS sequence"/>
</dbReference>